<gene>
    <name evidence="3" type="ORF">So717_31330</name>
</gene>
<dbReference type="GO" id="GO:0016787">
    <property type="term" value="F:hydrolase activity"/>
    <property type="evidence" value="ECO:0007669"/>
    <property type="project" value="UniProtKB-KW"/>
</dbReference>
<evidence type="ECO:0000313" key="3">
    <source>
        <dbReference type="EMBL" id="GFE51380.1"/>
    </source>
</evidence>
<organism evidence="3 4">
    <name type="scientific">Roseobacter cerasinus</name>
    <dbReference type="NCBI Taxonomy" id="2602289"/>
    <lineage>
        <taxon>Bacteria</taxon>
        <taxon>Pseudomonadati</taxon>
        <taxon>Pseudomonadota</taxon>
        <taxon>Alphaproteobacteria</taxon>
        <taxon>Rhodobacterales</taxon>
        <taxon>Roseobacteraceae</taxon>
        <taxon>Roseobacter</taxon>
    </lineage>
</organism>
<sequence>MSKRDWDDAFANMAHVDGSEKLPGLWSERAAAYRQGSVRIDESLAYGTDARETFDLVWPDGPPKGLAVFVHGGYWIRLDKSYWTDLAEGARQNGWAVALPQYTLAPAARLTQMTQQIGAAIAQAASMVAGPIRLAGHSAGGHLVSRMVCEDSPLPAEVLARVAQCLSISGLHDLRPLMWTQMNADLQIDEAEALRESPALLRPIAGAKVTAWVGRAERPEFIRQARLLALIWEGLEADTKLMIEDGHDHFSIIEALKQADSPITEAFAK</sequence>
<dbReference type="PANTHER" id="PTHR48081">
    <property type="entry name" value="AB HYDROLASE SUPERFAMILY PROTEIN C4A8.06C"/>
    <property type="match status" value="1"/>
</dbReference>
<reference evidence="3 4" key="1">
    <citation type="submission" date="2019-12" db="EMBL/GenBank/DDBJ databases">
        <title>Roseobacter cerasinus sp. nov., isolated from seawater around aquaculture.</title>
        <authorList>
            <person name="Muramatsu S."/>
            <person name="Takabe Y."/>
            <person name="Mori K."/>
            <person name="Takaichi S."/>
            <person name="Hanada S."/>
        </authorList>
    </citation>
    <scope>NUCLEOTIDE SEQUENCE [LARGE SCALE GENOMIC DNA]</scope>
    <source>
        <strain evidence="3 4">AI77</strain>
    </source>
</reference>
<dbReference type="Gene3D" id="3.40.50.1820">
    <property type="entry name" value="alpha/beta hydrolase"/>
    <property type="match status" value="1"/>
</dbReference>
<accession>A0A640VVD8</accession>
<comment type="caution">
    <text evidence="3">The sequence shown here is derived from an EMBL/GenBank/DDBJ whole genome shotgun (WGS) entry which is preliminary data.</text>
</comment>
<keyword evidence="4" id="KW-1185">Reference proteome</keyword>
<dbReference type="RefSeq" id="WP_159979043.1">
    <property type="nucleotide sequence ID" value="NZ_BLIV01000006.1"/>
</dbReference>
<keyword evidence="1" id="KW-0378">Hydrolase</keyword>
<evidence type="ECO:0000313" key="4">
    <source>
        <dbReference type="Proteomes" id="UP000436522"/>
    </source>
</evidence>
<name>A0A640VVD8_9RHOB</name>
<dbReference type="AlphaFoldDB" id="A0A640VVD8"/>
<dbReference type="InterPro" id="IPR013094">
    <property type="entry name" value="AB_hydrolase_3"/>
</dbReference>
<evidence type="ECO:0000259" key="2">
    <source>
        <dbReference type="Pfam" id="PF07859"/>
    </source>
</evidence>
<dbReference type="EMBL" id="BLIV01000006">
    <property type="protein sequence ID" value="GFE51380.1"/>
    <property type="molecule type" value="Genomic_DNA"/>
</dbReference>
<feature type="domain" description="Alpha/beta hydrolase fold-3" evidence="2">
    <location>
        <begin position="68"/>
        <end position="174"/>
    </location>
</feature>
<dbReference type="InterPro" id="IPR029058">
    <property type="entry name" value="AB_hydrolase_fold"/>
</dbReference>
<dbReference type="InterPro" id="IPR050300">
    <property type="entry name" value="GDXG_lipolytic_enzyme"/>
</dbReference>
<dbReference type="SUPFAM" id="SSF53474">
    <property type="entry name" value="alpha/beta-Hydrolases"/>
    <property type="match status" value="1"/>
</dbReference>
<dbReference type="PANTHER" id="PTHR48081:SF33">
    <property type="entry name" value="KYNURENINE FORMAMIDASE"/>
    <property type="match status" value="1"/>
</dbReference>
<evidence type="ECO:0000256" key="1">
    <source>
        <dbReference type="ARBA" id="ARBA00022801"/>
    </source>
</evidence>
<dbReference type="Proteomes" id="UP000436522">
    <property type="component" value="Unassembled WGS sequence"/>
</dbReference>
<protein>
    <submittedName>
        <fullName evidence="3">Esterase</fullName>
    </submittedName>
</protein>
<proteinExistence type="predicted"/>
<dbReference type="Pfam" id="PF07859">
    <property type="entry name" value="Abhydrolase_3"/>
    <property type="match status" value="1"/>
</dbReference>
<dbReference type="OrthoDB" id="9771666at2"/>